<reference evidence="6 7" key="1">
    <citation type="submission" date="2016-10" db="EMBL/GenBank/DDBJ databases">
        <title>Hydorgenophaga sp. LPB0072 isolated from gastropod.</title>
        <authorList>
            <person name="Kim E."/>
            <person name="Yi H."/>
        </authorList>
    </citation>
    <scope>NUCLEOTIDE SEQUENCE [LARGE SCALE GENOMIC DNA]</scope>
    <source>
        <strain evidence="6 7">LPB0072</strain>
    </source>
</reference>
<evidence type="ECO:0000313" key="6">
    <source>
        <dbReference type="EMBL" id="AOW13866.1"/>
    </source>
</evidence>
<keyword evidence="4" id="KW-0804">Transcription</keyword>
<dbReference type="GO" id="GO:0003700">
    <property type="term" value="F:DNA-binding transcription factor activity"/>
    <property type="evidence" value="ECO:0007669"/>
    <property type="project" value="InterPro"/>
</dbReference>
<protein>
    <recommendedName>
        <fullName evidence="5">HTH lysR-type domain-containing protein</fullName>
    </recommendedName>
</protein>
<dbReference type="PROSITE" id="PS50931">
    <property type="entry name" value="HTH_LYSR"/>
    <property type="match status" value="1"/>
</dbReference>
<feature type="domain" description="HTH lysR-type" evidence="5">
    <location>
        <begin position="18"/>
        <end position="75"/>
    </location>
</feature>
<dbReference type="SUPFAM" id="SSF53850">
    <property type="entry name" value="Periplasmic binding protein-like II"/>
    <property type="match status" value="1"/>
</dbReference>
<dbReference type="STRING" id="1763535.LPB072_14465"/>
<evidence type="ECO:0000313" key="7">
    <source>
        <dbReference type="Proteomes" id="UP000185680"/>
    </source>
</evidence>
<evidence type="ECO:0000256" key="3">
    <source>
        <dbReference type="ARBA" id="ARBA00023125"/>
    </source>
</evidence>
<dbReference type="InterPro" id="IPR005119">
    <property type="entry name" value="LysR_subst-bd"/>
</dbReference>
<keyword evidence="2" id="KW-0805">Transcription regulation</keyword>
<organism evidence="6 7">
    <name type="scientific">Hydrogenophaga crassostreae</name>
    <dbReference type="NCBI Taxonomy" id="1763535"/>
    <lineage>
        <taxon>Bacteria</taxon>
        <taxon>Pseudomonadati</taxon>
        <taxon>Pseudomonadota</taxon>
        <taxon>Betaproteobacteria</taxon>
        <taxon>Burkholderiales</taxon>
        <taxon>Comamonadaceae</taxon>
        <taxon>Hydrogenophaga</taxon>
    </lineage>
</organism>
<evidence type="ECO:0000256" key="2">
    <source>
        <dbReference type="ARBA" id="ARBA00023015"/>
    </source>
</evidence>
<evidence type="ECO:0000259" key="5">
    <source>
        <dbReference type="PROSITE" id="PS50931"/>
    </source>
</evidence>
<sequence>MNNSPTDISNQNNVNTLPDLKTLQCFLAVAEFGNVTRAAESLYMTQPALSLRLKQLAERYQLTLFRRTARGLDLTDDGLALVVRTRQVISSLNELDRTAVQLHKQVRGGLRIGTVIDPEFIRLGAFLHALVEAAPLLEKELRQGMSGNVRDWVLRNEVDAGFFLGHLNQPGEDTSAQDIHQKPLADFAYWVVAPPGWEARMADKDWDGLARLPWVGTASASVHGRLLQQVYRERASMPRFVAKVDQESSMLAMVRSGVGLSLCRDSVALQEKHRHGLVVNERVSIDCTLSFICLTSRQQEGPIACALDVLDRLWVSPGANSAADLTPQRSGSERG</sequence>
<dbReference type="Pfam" id="PF03466">
    <property type="entry name" value="LysR_substrate"/>
    <property type="match status" value="1"/>
</dbReference>
<dbReference type="Proteomes" id="UP000185680">
    <property type="component" value="Chromosome"/>
</dbReference>
<dbReference type="AlphaFoldDB" id="A0A1D8NXP2"/>
<dbReference type="OrthoDB" id="9803735at2"/>
<dbReference type="InterPro" id="IPR036388">
    <property type="entry name" value="WH-like_DNA-bd_sf"/>
</dbReference>
<dbReference type="InterPro" id="IPR000847">
    <property type="entry name" value="LysR_HTH_N"/>
</dbReference>
<dbReference type="Gene3D" id="1.10.10.10">
    <property type="entry name" value="Winged helix-like DNA-binding domain superfamily/Winged helix DNA-binding domain"/>
    <property type="match status" value="1"/>
</dbReference>
<evidence type="ECO:0000256" key="4">
    <source>
        <dbReference type="ARBA" id="ARBA00023163"/>
    </source>
</evidence>
<dbReference type="Gene3D" id="3.40.190.290">
    <property type="match status" value="1"/>
</dbReference>
<evidence type="ECO:0000256" key="1">
    <source>
        <dbReference type="ARBA" id="ARBA00009437"/>
    </source>
</evidence>
<dbReference type="EMBL" id="CP017476">
    <property type="protein sequence ID" value="AOW13866.1"/>
    <property type="molecule type" value="Genomic_DNA"/>
</dbReference>
<keyword evidence="3" id="KW-0238">DNA-binding</keyword>
<dbReference type="InterPro" id="IPR036390">
    <property type="entry name" value="WH_DNA-bd_sf"/>
</dbReference>
<dbReference type="SUPFAM" id="SSF46785">
    <property type="entry name" value="Winged helix' DNA-binding domain"/>
    <property type="match status" value="1"/>
</dbReference>
<accession>A0A1D8NXP2</accession>
<dbReference type="CDD" id="cd05466">
    <property type="entry name" value="PBP2_LTTR_substrate"/>
    <property type="match status" value="1"/>
</dbReference>
<gene>
    <name evidence="6" type="ORF">LPB072_14465</name>
</gene>
<dbReference type="PANTHER" id="PTHR30126">
    <property type="entry name" value="HTH-TYPE TRANSCRIPTIONAL REGULATOR"/>
    <property type="match status" value="1"/>
</dbReference>
<proteinExistence type="inferred from homology"/>
<comment type="similarity">
    <text evidence="1">Belongs to the LysR transcriptional regulatory family.</text>
</comment>
<name>A0A1D8NXP2_9BURK</name>
<dbReference type="KEGG" id="hyl:LPB072_14465"/>
<dbReference type="GO" id="GO:0000976">
    <property type="term" value="F:transcription cis-regulatory region binding"/>
    <property type="evidence" value="ECO:0007669"/>
    <property type="project" value="TreeGrafter"/>
</dbReference>
<dbReference type="PANTHER" id="PTHR30126:SF40">
    <property type="entry name" value="HTH-TYPE TRANSCRIPTIONAL REGULATOR GLTR"/>
    <property type="match status" value="1"/>
</dbReference>
<dbReference type="PRINTS" id="PR00039">
    <property type="entry name" value="HTHLYSR"/>
</dbReference>
<dbReference type="Pfam" id="PF00126">
    <property type="entry name" value="HTH_1"/>
    <property type="match status" value="1"/>
</dbReference>